<dbReference type="AlphaFoldDB" id="A0A7W3ZCP8"/>
<organism evidence="1 2">
    <name type="scientific">Amycolatopsis dendrobii</name>
    <dbReference type="NCBI Taxonomy" id="2760662"/>
    <lineage>
        <taxon>Bacteria</taxon>
        <taxon>Bacillati</taxon>
        <taxon>Actinomycetota</taxon>
        <taxon>Actinomycetes</taxon>
        <taxon>Pseudonocardiales</taxon>
        <taxon>Pseudonocardiaceae</taxon>
        <taxon>Amycolatopsis</taxon>
    </lineage>
</organism>
<name>A0A7W3ZCP8_9PSEU</name>
<reference evidence="1 2" key="1">
    <citation type="submission" date="2020-08" db="EMBL/GenBank/DDBJ databases">
        <title>Amycolatopsis sp. nov. DR6-1 isolated from Dendrobium heterocarpum.</title>
        <authorList>
            <person name="Tedsree N."/>
            <person name="Kuncharoen N."/>
            <person name="Likhitwitayawuid K."/>
            <person name="Tanasupawat S."/>
        </authorList>
    </citation>
    <scope>NUCLEOTIDE SEQUENCE [LARGE SCALE GENOMIC DNA]</scope>
    <source>
        <strain evidence="1 2">DR6-1</strain>
    </source>
</reference>
<dbReference type="EMBL" id="JACGZW010000008">
    <property type="protein sequence ID" value="MBB1156540.1"/>
    <property type="molecule type" value="Genomic_DNA"/>
</dbReference>
<keyword evidence="2" id="KW-1185">Reference proteome</keyword>
<dbReference type="Proteomes" id="UP000526734">
    <property type="component" value="Unassembled WGS sequence"/>
</dbReference>
<dbReference type="RefSeq" id="WP_182893459.1">
    <property type="nucleotide sequence ID" value="NZ_JACGZW010000008.1"/>
</dbReference>
<evidence type="ECO:0000313" key="1">
    <source>
        <dbReference type="EMBL" id="MBB1156540.1"/>
    </source>
</evidence>
<gene>
    <name evidence="1" type="ORF">H4281_25585</name>
</gene>
<proteinExistence type="predicted"/>
<dbReference type="InterPro" id="IPR054284">
    <property type="entry name" value="DUF7019"/>
</dbReference>
<sequence length="151" mass="16095">MRELVYVSEATLSRFPLPQGLRRRVTGFGGKIPGVESRADLSAATGHLGLDRALRDFEASGRHARYYSEDGLAPGQWVRFEARLNYRVVPGGSHGEQSAALVLREPANADAPRLLLHSSPEHLVGARKAAAAGTIGLPISPSAGQRISSTS</sequence>
<evidence type="ECO:0000313" key="2">
    <source>
        <dbReference type="Proteomes" id="UP000526734"/>
    </source>
</evidence>
<accession>A0A7W3ZCP8</accession>
<dbReference type="NCBIfam" id="NF040893">
    <property type="entry name" value="SAVMC3_10250"/>
    <property type="match status" value="1"/>
</dbReference>
<comment type="caution">
    <text evidence="1">The sequence shown here is derived from an EMBL/GenBank/DDBJ whole genome shotgun (WGS) entry which is preliminary data.</text>
</comment>
<protein>
    <submittedName>
        <fullName evidence="1">Uncharacterized protein</fullName>
    </submittedName>
</protein>